<dbReference type="EMBL" id="CP061539">
    <property type="protein sequence ID" value="QNV37170.1"/>
    <property type="molecule type" value="Genomic_DNA"/>
</dbReference>
<dbReference type="PANTHER" id="PTHR11839:SF31">
    <property type="entry name" value="ADP-RIBOSE PYROPHOSPHATASE"/>
    <property type="match status" value="1"/>
</dbReference>
<dbReference type="GeneID" id="96624161"/>
<proteinExistence type="predicted"/>
<evidence type="ECO:0000313" key="4">
    <source>
        <dbReference type="Proteomes" id="UP000516404"/>
    </source>
</evidence>
<dbReference type="SUPFAM" id="SSF55811">
    <property type="entry name" value="Nudix"/>
    <property type="match status" value="1"/>
</dbReference>
<feature type="domain" description="Nudix hydrolase" evidence="2">
    <location>
        <begin position="69"/>
        <end position="209"/>
    </location>
</feature>
<dbReference type="Proteomes" id="UP000516404">
    <property type="component" value="Chromosome"/>
</dbReference>
<dbReference type="RefSeq" id="WP_190724113.1">
    <property type="nucleotide sequence ID" value="NZ_CP061539.1"/>
</dbReference>
<accession>A0A7H2BBX4</accession>
<evidence type="ECO:0000313" key="3">
    <source>
        <dbReference type="EMBL" id="QNV37170.1"/>
    </source>
</evidence>
<dbReference type="GO" id="GO:0019693">
    <property type="term" value="P:ribose phosphate metabolic process"/>
    <property type="evidence" value="ECO:0007669"/>
    <property type="project" value="TreeGrafter"/>
</dbReference>
<evidence type="ECO:0000256" key="1">
    <source>
        <dbReference type="ARBA" id="ARBA00022801"/>
    </source>
</evidence>
<gene>
    <name evidence="3" type="ORF">IDM49_07900</name>
</gene>
<dbReference type="InterPro" id="IPR015797">
    <property type="entry name" value="NUDIX_hydrolase-like_dom_sf"/>
</dbReference>
<dbReference type="GO" id="GO:0005829">
    <property type="term" value="C:cytosol"/>
    <property type="evidence" value="ECO:0007669"/>
    <property type="project" value="TreeGrafter"/>
</dbReference>
<protein>
    <submittedName>
        <fullName evidence="3">NUDIX hydrolase</fullName>
    </submittedName>
</protein>
<keyword evidence="4" id="KW-1185">Reference proteome</keyword>
<dbReference type="Pfam" id="PF00293">
    <property type="entry name" value="NUDIX"/>
    <property type="match status" value="1"/>
</dbReference>
<dbReference type="KEGG" id="rter:IDM49_07900"/>
<organism evidence="3 4">
    <name type="scientific">Rothia terrae</name>
    <dbReference type="NCBI Taxonomy" id="396015"/>
    <lineage>
        <taxon>Bacteria</taxon>
        <taxon>Bacillati</taxon>
        <taxon>Actinomycetota</taxon>
        <taxon>Actinomycetes</taxon>
        <taxon>Micrococcales</taxon>
        <taxon>Micrococcaceae</taxon>
        <taxon>Rothia</taxon>
    </lineage>
</organism>
<dbReference type="InterPro" id="IPR000086">
    <property type="entry name" value="NUDIX_hydrolase_dom"/>
</dbReference>
<dbReference type="Gene3D" id="3.90.79.10">
    <property type="entry name" value="Nucleoside Triphosphate Pyrophosphohydrolase"/>
    <property type="match status" value="1"/>
</dbReference>
<dbReference type="GO" id="GO:0006753">
    <property type="term" value="P:nucleoside phosphate metabolic process"/>
    <property type="evidence" value="ECO:0007669"/>
    <property type="project" value="TreeGrafter"/>
</dbReference>
<evidence type="ECO:0000259" key="2">
    <source>
        <dbReference type="PROSITE" id="PS51462"/>
    </source>
</evidence>
<dbReference type="GO" id="GO:0016787">
    <property type="term" value="F:hydrolase activity"/>
    <property type="evidence" value="ECO:0007669"/>
    <property type="project" value="UniProtKB-KW"/>
</dbReference>
<sequence length="242" mass="27127">MKQQVTAKTGTAPRIDAHAEATHQKQLADVVNPRFVRSHETKFEGFIWDVVREYFSLTEDGEALGRDFITHPGAVCISVLNDKNQILLINQYRQPVGMNLWEIPAGMLDIEGEAPLDAAQRELAEETDLQAEQWDLLMEYHNSPGCSAEANRMYLARGITEIPHDQKIEREGEEAEIIMRWFDLDEAVDAVLNARLHSPSANQAILATYAALHRGTVGNKPADAPWPAHPYLRDGDFRGSLS</sequence>
<reference evidence="3 4" key="1">
    <citation type="submission" date="2020-09" db="EMBL/GenBank/DDBJ databases">
        <title>Investigation of environmental microbes.</title>
        <authorList>
            <person name="Ou Y."/>
            <person name="Kang Q."/>
        </authorList>
    </citation>
    <scope>NUCLEOTIDE SEQUENCE [LARGE SCALE GENOMIC DNA]</scope>
    <source>
        <strain evidence="3 4">KJZ-14</strain>
    </source>
</reference>
<name>A0A7H2BBX4_9MICC</name>
<dbReference type="PANTHER" id="PTHR11839">
    <property type="entry name" value="UDP/ADP-SUGAR PYROPHOSPHATASE"/>
    <property type="match status" value="1"/>
</dbReference>
<keyword evidence="1 3" id="KW-0378">Hydrolase</keyword>
<dbReference type="CDD" id="cd24158">
    <property type="entry name" value="NUDIX_ADPRase_Rv1700"/>
    <property type="match status" value="1"/>
</dbReference>
<dbReference type="PROSITE" id="PS51462">
    <property type="entry name" value="NUDIX"/>
    <property type="match status" value="1"/>
</dbReference>
<dbReference type="AlphaFoldDB" id="A0A7H2BBX4"/>